<dbReference type="InParanoid" id="A0A151ZFB0"/>
<comment type="caution">
    <text evidence="3">The sequence shown here is derived from an EMBL/GenBank/DDBJ whole genome shotgun (WGS) entry which is preliminary data.</text>
</comment>
<gene>
    <name evidence="3" type="ORF">DLAC_06545</name>
</gene>
<reference evidence="3 4" key="1">
    <citation type="submission" date="2015-12" db="EMBL/GenBank/DDBJ databases">
        <title>Dictyostelia acquired genes for synthesis and detection of signals that induce cell-type specialization by lateral gene transfer from prokaryotes.</title>
        <authorList>
            <person name="Gloeckner G."/>
            <person name="Schaap P."/>
        </authorList>
    </citation>
    <scope>NUCLEOTIDE SEQUENCE [LARGE SCALE GENOMIC DNA]</scope>
    <source>
        <strain evidence="3 4">TK</strain>
    </source>
</reference>
<dbReference type="EMBL" id="LODT01000029">
    <property type="protein sequence ID" value="KYQ92554.1"/>
    <property type="molecule type" value="Genomic_DNA"/>
</dbReference>
<evidence type="ECO:0000313" key="3">
    <source>
        <dbReference type="EMBL" id="KYQ92554.1"/>
    </source>
</evidence>
<dbReference type="AlphaFoldDB" id="A0A151ZFB0"/>
<dbReference type="FunCoup" id="A0A151ZFB0">
    <property type="interactions" value="124"/>
</dbReference>
<evidence type="ECO:0008006" key="5">
    <source>
        <dbReference type="Google" id="ProtNLM"/>
    </source>
</evidence>
<keyword evidence="2" id="KW-0472">Membrane</keyword>
<evidence type="ECO:0000256" key="2">
    <source>
        <dbReference type="SAM" id="Phobius"/>
    </source>
</evidence>
<feature type="region of interest" description="Disordered" evidence="1">
    <location>
        <begin position="149"/>
        <end position="179"/>
    </location>
</feature>
<feature type="compositionally biased region" description="Polar residues" evidence="1">
    <location>
        <begin position="1"/>
        <end position="13"/>
    </location>
</feature>
<accession>A0A151ZFB0</accession>
<evidence type="ECO:0000256" key="1">
    <source>
        <dbReference type="SAM" id="MobiDB-lite"/>
    </source>
</evidence>
<protein>
    <recommendedName>
        <fullName evidence="5">Transmembrane protein</fullName>
    </recommendedName>
</protein>
<sequence>MSTKTNQKLTSSREGLVQRKRKTSIEGSPKYTAEIRSIIPDQNEPILQQQQQQQSSSSPLIQRRRQVTSLQQRYGHWYPYIATLIVTMILYGLYTSTFQPAPIGPIEGPHPPAQGYYLQIRSKLNEYYNLWKLRFSDMKEPIEGSVVYRQEHGGQNPPPPTHRKEGIQHGPSEKPVGERVHSPLQEPMVEQNPVRDYTNSKEHSTIFNIEQQFKPEHQENNGHFHGIMEEIRDKFFNQRHESINKIQNEVDAILKEAENSRMSFYHDWKDKKEFTFDDLQQLRYKLRDGYRDTREFIYRKSKDGEKILNHLKA</sequence>
<dbReference type="Proteomes" id="UP000076078">
    <property type="component" value="Unassembled WGS sequence"/>
</dbReference>
<keyword evidence="4" id="KW-1185">Reference proteome</keyword>
<feature type="region of interest" description="Disordered" evidence="1">
    <location>
        <begin position="1"/>
        <end position="32"/>
    </location>
</feature>
<evidence type="ECO:0000313" key="4">
    <source>
        <dbReference type="Proteomes" id="UP000076078"/>
    </source>
</evidence>
<proteinExistence type="predicted"/>
<keyword evidence="2" id="KW-0812">Transmembrane</keyword>
<organism evidence="3 4">
    <name type="scientific">Tieghemostelium lacteum</name>
    <name type="common">Slime mold</name>
    <name type="synonym">Dictyostelium lacteum</name>
    <dbReference type="NCBI Taxonomy" id="361077"/>
    <lineage>
        <taxon>Eukaryota</taxon>
        <taxon>Amoebozoa</taxon>
        <taxon>Evosea</taxon>
        <taxon>Eumycetozoa</taxon>
        <taxon>Dictyostelia</taxon>
        <taxon>Dictyosteliales</taxon>
        <taxon>Raperosteliaceae</taxon>
        <taxon>Tieghemostelium</taxon>
    </lineage>
</organism>
<feature type="transmembrane region" description="Helical" evidence="2">
    <location>
        <begin position="77"/>
        <end position="94"/>
    </location>
</feature>
<keyword evidence="2" id="KW-1133">Transmembrane helix</keyword>
<name>A0A151ZFB0_TIELA</name>
<feature type="compositionally biased region" description="Basic and acidic residues" evidence="1">
    <location>
        <begin position="162"/>
        <end position="179"/>
    </location>
</feature>